<dbReference type="Pfam" id="PF12679">
    <property type="entry name" value="ABC2_membrane_2"/>
    <property type="match status" value="1"/>
</dbReference>
<gene>
    <name evidence="2" type="ORF">UFB30_10585</name>
</gene>
<evidence type="ECO:0000313" key="3">
    <source>
        <dbReference type="Proteomes" id="UP001292084"/>
    </source>
</evidence>
<reference evidence="2 3" key="1">
    <citation type="submission" date="2023-12" db="EMBL/GenBank/DDBJ databases">
        <title>Jeotgalibacillus haloalkaliphilus sp. nov., a novel salt-tolerant bacteria, isolated from the estuary of the Fenhe River into the Yellow River.</title>
        <authorList>
            <person name="Li Y."/>
        </authorList>
    </citation>
    <scope>NUCLEOTIDE SEQUENCE [LARGE SCALE GENOMIC DNA]</scope>
    <source>
        <strain evidence="2 3">HH7-29</strain>
    </source>
</reference>
<dbReference type="EMBL" id="JAXQNN010000003">
    <property type="protein sequence ID" value="MDZ5712672.1"/>
    <property type="molecule type" value="Genomic_DNA"/>
</dbReference>
<organism evidence="2 3">
    <name type="scientific">Jeotgalibacillus haloalkalitolerans</name>
    <dbReference type="NCBI Taxonomy" id="3104292"/>
    <lineage>
        <taxon>Bacteria</taxon>
        <taxon>Bacillati</taxon>
        <taxon>Bacillota</taxon>
        <taxon>Bacilli</taxon>
        <taxon>Bacillales</taxon>
        <taxon>Caryophanaceae</taxon>
        <taxon>Jeotgalibacillus</taxon>
    </lineage>
</organism>
<protein>
    <submittedName>
        <fullName evidence="2">ABC transporter permease subunit</fullName>
    </submittedName>
</protein>
<evidence type="ECO:0000313" key="2">
    <source>
        <dbReference type="EMBL" id="MDZ5712672.1"/>
    </source>
</evidence>
<feature type="transmembrane region" description="Helical" evidence="1">
    <location>
        <begin position="12"/>
        <end position="33"/>
    </location>
</feature>
<evidence type="ECO:0000256" key="1">
    <source>
        <dbReference type="SAM" id="Phobius"/>
    </source>
</evidence>
<feature type="transmembrane region" description="Helical" evidence="1">
    <location>
        <begin position="99"/>
        <end position="125"/>
    </location>
</feature>
<accession>A0ABU5KN32</accession>
<proteinExistence type="predicted"/>
<feature type="transmembrane region" description="Helical" evidence="1">
    <location>
        <begin position="162"/>
        <end position="181"/>
    </location>
</feature>
<sequence>MFAISKREFLRLIKGVKSIIIIAILLITAYYSAKFSGLLLTLADFSASEAESIQTAGLLVLMLFFGQLFVMGLSHDVINRETHDRTIRFLVTRTSRLSIVMGKFLGVFLFWLVCISASFLIIFFFSNKVDWVSFLQLMSLLVYQISFTILLSVLVPKPGFTMFLSIIVGLSFPVAGFWLTLTNNSWFSWLKFTTPFYYLQEDHTFPIILVLSALLLSAAHLLFKRREC</sequence>
<dbReference type="RefSeq" id="WP_322421653.1">
    <property type="nucleotide sequence ID" value="NZ_JAXQNN010000003.1"/>
</dbReference>
<comment type="caution">
    <text evidence="2">The sequence shown here is derived from an EMBL/GenBank/DDBJ whole genome shotgun (WGS) entry which is preliminary data.</text>
</comment>
<keyword evidence="1" id="KW-1133">Transmembrane helix</keyword>
<dbReference type="Proteomes" id="UP001292084">
    <property type="component" value="Unassembled WGS sequence"/>
</dbReference>
<keyword evidence="1" id="KW-0472">Membrane</keyword>
<keyword evidence="3" id="KW-1185">Reference proteome</keyword>
<feature type="transmembrane region" description="Helical" evidence="1">
    <location>
        <begin position="205"/>
        <end position="223"/>
    </location>
</feature>
<name>A0ABU5KN32_9BACL</name>
<feature type="transmembrane region" description="Helical" evidence="1">
    <location>
        <begin position="53"/>
        <end position="78"/>
    </location>
</feature>
<feature type="transmembrane region" description="Helical" evidence="1">
    <location>
        <begin position="131"/>
        <end position="155"/>
    </location>
</feature>
<keyword evidence="1" id="KW-0812">Transmembrane</keyword>